<dbReference type="AlphaFoldDB" id="A0A0E9V9Y1"/>
<accession>A0A0E9V9Y1</accession>
<proteinExistence type="predicted"/>
<name>A0A0E9V9Y1_ANGAN</name>
<reference evidence="1" key="1">
    <citation type="submission" date="2014-11" db="EMBL/GenBank/DDBJ databases">
        <authorList>
            <person name="Amaro Gonzalez C."/>
        </authorList>
    </citation>
    <scope>NUCLEOTIDE SEQUENCE</scope>
</reference>
<evidence type="ECO:0000313" key="1">
    <source>
        <dbReference type="EMBL" id="JAH74250.1"/>
    </source>
</evidence>
<protein>
    <submittedName>
        <fullName evidence="1">Uncharacterized protein</fullName>
    </submittedName>
</protein>
<sequence length="21" mass="2365">MMGTLCCRRCCLSDETFNHGS</sequence>
<reference evidence="1" key="2">
    <citation type="journal article" date="2015" name="Fish Shellfish Immunol.">
        <title>Early steps in the European eel (Anguilla anguilla)-Vibrio vulnificus interaction in the gills: Role of the RtxA13 toxin.</title>
        <authorList>
            <person name="Callol A."/>
            <person name="Pajuelo D."/>
            <person name="Ebbesson L."/>
            <person name="Teles M."/>
            <person name="MacKenzie S."/>
            <person name="Amaro C."/>
        </authorList>
    </citation>
    <scope>NUCLEOTIDE SEQUENCE</scope>
</reference>
<dbReference type="EMBL" id="GBXM01034327">
    <property type="protein sequence ID" value="JAH74250.1"/>
    <property type="molecule type" value="Transcribed_RNA"/>
</dbReference>
<organism evidence="1">
    <name type="scientific">Anguilla anguilla</name>
    <name type="common">European freshwater eel</name>
    <name type="synonym">Muraena anguilla</name>
    <dbReference type="NCBI Taxonomy" id="7936"/>
    <lineage>
        <taxon>Eukaryota</taxon>
        <taxon>Metazoa</taxon>
        <taxon>Chordata</taxon>
        <taxon>Craniata</taxon>
        <taxon>Vertebrata</taxon>
        <taxon>Euteleostomi</taxon>
        <taxon>Actinopterygii</taxon>
        <taxon>Neopterygii</taxon>
        <taxon>Teleostei</taxon>
        <taxon>Anguilliformes</taxon>
        <taxon>Anguillidae</taxon>
        <taxon>Anguilla</taxon>
    </lineage>
</organism>